<dbReference type="PANTHER" id="PTHR46401">
    <property type="entry name" value="GLYCOSYLTRANSFERASE WBBK-RELATED"/>
    <property type="match status" value="1"/>
</dbReference>
<reference evidence="3 4" key="1">
    <citation type="journal article" date="2009" name="PLoS ONE">
        <title>Complete genome sequence of the aerobic CO-oxidizing thermophile Thermomicrobium roseum.</title>
        <authorList>
            <person name="Wu D."/>
            <person name="Raymond J."/>
            <person name="Wu M."/>
            <person name="Chatterji S."/>
            <person name="Ren Q."/>
            <person name="Graham J.E."/>
            <person name="Bryant D.A."/>
            <person name="Robb F."/>
            <person name="Colman A."/>
            <person name="Tallon L.J."/>
            <person name="Badger J.H."/>
            <person name="Madupu R."/>
            <person name="Ward N.L."/>
            <person name="Eisen J.A."/>
        </authorList>
    </citation>
    <scope>NUCLEOTIDE SEQUENCE [LARGE SCALE GENOMIC DNA]</scope>
    <source>
        <strain evidence="4">ATCC 27502 / DSM 5159 / P-2</strain>
    </source>
</reference>
<dbReference type="Gene3D" id="3.40.50.2000">
    <property type="entry name" value="Glycogen Phosphorylase B"/>
    <property type="match status" value="2"/>
</dbReference>
<dbReference type="HOGENOM" id="CLU_009583_27_5_0"/>
<dbReference type="EMBL" id="CP001275">
    <property type="protein sequence ID" value="ACM06298.1"/>
    <property type="molecule type" value="Genomic_DNA"/>
</dbReference>
<dbReference type="CAZy" id="GT4">
    <property type="family name" value="Glycosyltransferase Family 4"/>
</dbReference>
<keyword evidence="1 3" id="KW-0808">Transferase</keyword>
<evidence type="ECO:0000313" key="4">
    <source>
        <dbReference type="Proteomes" id="UP000000447"/>
    </source>
</evidence>
<dbReference type="PANTHER" id="PTHR46401:SF2">
    <property type="entry name" value="GLYCOSYLTRANSFERASE WBBK-RELATED"/>
    <property type="match status" value="1"/>
</dbReference>
<evidence type="ECO:0000259" key="2">
    <source>
        <dbReference type="Pfam" id="PF13439"/>
    </source>
</evidence>
<evidence type="ECO:0000256" key="1">
    <source>
        <dbReference type="ARBA" id="ARBA00022679"/>
    </source>
</evidence>
<feature type="domain" description="Glycosyltransferase subfamily 4-like N-terminal" evidence="2">
    <location>
        <begin position="69"/>
        <end position="225"/>
    </location>
</feature>
<dbReference type="Pfam" id="PF13692">
    <property type="entry name" value="Glyco_trans_1_4"/>
    <property type="match status" value="1"/>
</dbReference>
<dbReference type="InterPro" id="IPR028098">
    <property type="entry name" value="Glyco_trans_4-like_N"/>
</dbReference>
<dbReference type="Pfam" id="PF13439">
    <property type="entry name" value="Glyco_transf_4"/>
    <property type="match status" value="1"/>
</dbReference>
<accession>B9L2A6</accession>
<evidence type="ECO:0000313" key="3">
    <source>
        <dbReference type="EMBL" id="ACM06298.1"/>
    </source>
</evidence>
<dbReference type="CDD" id="cd03809">
    <property type="entry name" value="GT4_MtfB-like"/>
    <property type="match status" value="1"/>
</dbReference>
<sequence length="446" mass="49342">MQSARSLLAPDFPWNALPARQAGGWLRYLEDGPSRARTLYSPWEERGAVAGTRIDVLLDGAFIAQPRTGSGQYTLALWRELARNDDPVVTLALPAQPPVDLADAARALVLVPPTRWPSKVRKLWWEQRGIPQLARAVQPRLVHIPYFAAPLRLSTPFVVTVHDVIPLVLPEYRSSLAMRFYTALMRRTVRRARLILTDSEWSRKDIVRVLGYPAERIRVVPLGVEERFAPTPEPDATQALAQAWGITGPVVLNLGGFDVRKNLPLLVRAFARALPRLPAGTRLVIPGQPHSANPRLYPPLAPLIRELGLEQHVLLPGPVSEEEKLLWYRLASVYAYPSRYEGFGLSPLEAMACGTPVIAARCTSLPEVVGEAGILVEPEEDAFAEALVRVLTDAELRCTLRERGLARARMFSWQRTAEQTLTVYREAIAEAGGNGLRAVVGKPCGS</sequence>
<proteinExistence type="predicted"/>
<dbReference type="AlphaFoldDB" id="B9L2A6"/>
<dbReference type="Proteomes" id="UP000000447">
    <property type="component" value="Chromosome"/>
</dbReference>
<organism evidence="3 4">
    <name type="scientific">Thermomicrobium roseum (strain ATCC 27502 / DSM 5159 / P-2)</name>
    <dbReference type="NCBI Taxonomy" id="309801"/>
    <lineage>
        <taxon>Bacteria</taxon>
        <taxon>Pseudomonadati</taxon>
        <taxon>Thermomicrobiota</taxon>
        <taxon>Thermomicrobia</taxon>
        <taxon>Thermomicrobiales</taxon>
        <taxon>Thermomicrobiaceae</taxon>
        <taxon>Thermomicrobium</taxon>
    </lineage>
</organism>
<dbReference type="STRING" id="309801.trd_0088"/>
<dbReference type="GO" id="GO:0016757">
    <property type="term" value="F:glycosyltransferase activity"/>
    <property type="evidence" value="ECO:0007669"/>
    <property type="project" value="UniProtKB-ARBA"/>
</dbReference>
<protein>
    <submittedName>
        <fullName evidence="3">Glycosyltransferase WbpY</fullName>
    </submittedName>
</protein>
<dbReference type="GO" id="GO:0009103">
    <property type="term" value="P:lipopolysaccharide biosynthetic process"/>
    <property type="evidence" value="ECO:0007669"/>
    <property type="project" value="TreeGrafter"/>
</dbReference>
<keyword evidence="4" id="KW-1185">Reference proteome</keyword>
<dbReference type="KEGG" id="tro:trd_0088"/>
<gene>
    <name evidence="3" type="ordered locus">trd_0088</name>
</gene>
<dbReference type="SUPFAM" id="SSF53756">
    <property type="entry name" value="UDP-Glycosyltransferase/glycogen phosphorylase"/>
    <property type="match status" value="1"/>
</dbReference>
<dbReference type="eggNOG" id="COG0438">
    <property type="taxonomic scope" value="Bacteria"/>
</dbReference>
<name>B9L2A6_THERP</name>